<reference evidence="3" key="1">
    <citation type="journal article" date="2023" name="Mol. Phylogenet. Evol.">
        <title>Genome-scale phylogeny and comparative genomics of the fungal order Sordariales.</title>
        <authorList>
            <person name="Hensen N."/>
            <person name="Bonometti L."/>
            <person name="Westerberg I."/>
            <person name="Brannstrom I.O."/>
            <person name="Guillou S."/>
            <person name="Cros-Aarteil S."/>
            <person name="Calhoun S."/>
            <person name="Haridas S."/>
            <person name="Kuo A."/>
            <person name="Mondo S."/>
            <person name="Pangilinan J."/>
            <person name="Riley R."/>
            <person name="LaButti K."/>
            <person name="Andreopoulos B."/>
            <person name="Lipzen A."/>
            <person name="Chen C."/>
            <person name="Yan M."/>
            <person name="Daum C."/>
            <person name="Ng V."/>
            <person name="Clum A."/>
            <person name="Steindorff A."/>
            <person name="Ohm R.A."/>
            <person name="Martin F."/>
            <person name="Silar P."/>
            <person name="Natvig D.O."/>
            <person name="Lalanne C."/>
            <person name="Gautier V."/>
            <person name="Ament-Velasquez S.L."/>
            <person name="Kruys A."/>
            <person name="Hutchinson M.I."/>
            <person name="Powell A.J."/>
            <person name="Barry K."/>
            <person name="Miller A.N."/>
            <person name="Grigoriev I.V."/>
            <person name="Debuchy R."/>
            <person name="Gladieux P."/>
            <person name="Hiltunen Thoren M."/>
            <person name="Johannesson H."/>
        </authorList>
    </citation>
    <scope>NUCLEOTIDE SEQUENCE</scope>
    <source>
        <strain evidence="3">CBS 990.96</strain>
    </source>
</reference>
<feature type="chain" id="PRO_5042874919" description="Secreted protein" evidence="2">
    <location>
        <begin position="20"/>
        <end position="118"/>
    </location>
</feature>
<evidence type="ECO:0000313" key="4">
    <source>
        <dbReference type="Proteomes" id="UP001301958"/>
    </source>
</evidence>
<feature type="signal peptide" evidence="2">
    <location>
        <begin position="1"/>
        <end position="19"/>
    </location>
</feature>
<dbReference type="EMBL" id="MU865388">
    <property type="protein sequence ID" value="KAK4224610.1"/>
    <property type="molecule type" value="Genomic_DNA"/>
</dbReference>
<keyword evidence="2" id="KW-0732">Signal</keyword>
<feature type="region of interest" description="Disordered" evidence="1">
    <location>
        <begin position="53"/>
        <end position="118"/>
    </location>
</feature>
<evidence type="ECO:0000313" key="3">
    <source>
        <dbReference type="EMBL" id="KAK4224610.1"/>
    </source>
</evidence>
<reference evidence="3" key="2">
    <citation type="submission" date="2023-05" db="EMBL/GenBank/DDBJ databases">
        <authorList>
            <consortium name="Lawrence Berkeley National Laboratory"/>
            <person name="Steindorff A."/>
            <person name="Hensen N."/>
            <person name="Bonometti L."/>
            <person name="Westerberg I."/>
            <person name="Brannstrom I.O."/>
            <person name="Guillou S."/>
            <person name="Cros-Aarteil S."/>
            <person name="Calhoun S."/>
            <person name="Haridas S."/>
            <person name="Kuo A."/>
            <person name="Mondo S."/>
            <person name="Pangilinan J."/>
            <person name="Riley R."/>
            <person name="Labutti K."/>
            <person name="Andreopoulos B."/>
            <person name="Lipzen A."/>
            <person name="Chen C."/>
            <person name="Yanf M."/>
            <person name="Daum C."/>
            <person name="Ng V."/>
            <person name="Clum A."/>
            <person name="Ohm R."/>
            <person name="Martin F."/>
            <person name="Silar P."/>
            <person name="Natvig D."/>
            <person name="Lalanne C."/>
            <person name="Gautier V."/>
            <person name="Ament-Velasquez S.L."/>
            <person name="Kruys A."/>
            <person name="Hutchinson M.I."/>
            <person name="Powell A.J."/>
            <person name="Barry K."/>
            <person name="Miller A.N."/>
            <person name="Grigoriev I.V."/>
            <person name="Debuchy R."/>
            <person name="Gladieux P."/>
            <person name="Thoren M.H."/>
            <person name="Johannesson H."/>
        </authorList>
    </citation>
    <scope>NUCLEOTIDE SEQUENCE</scope>
    <source>
        <strain evidence="3">CBS 990.96</strain>
    </source>
</reference>
<proteinExistence type="predicted"/>
<accession>A0AAN7BJI6</accession>
<feature type="compositionally biased region" description="Low complexity" evidence="1">
    <location>
        <begin position="95"/>
        <end position="109"/>
    </location>
</feature>
<protein>
    <recommendedName>
        <fullName evidence="5">Secreted protein</fullName>
    </recommendedName>
</protein>
<evidence type="ECO:0008006" key="5">
    <source>
        <dbReference type="Google" id="ProtNLM"/>
    </source>
</evidence>
<evidence type="ECO:0000256" key="1">
    <source>
        <dbReference type="SAM" id="MobiDB-lite"/>
    </source>
</evidence>
<evidence type="ECO:0000256" key="2">
    <source>
        <dbReference type="SAM" id="SignalP"/>
    </source>
</evidence>
<gene>
    <name evidence="3" type="ORF">QBC38DRAFT_485139</name>
</gene>
<feature type="compositionally biased region" description="Basic and acidic residues" evidence="1">
    <location>
        <begin position="64"/>
        <end position="83"/>
    </location>
</feature>
<keyword evidence="4" id="KW-1185">Reference proteome</keyword>
<dbReference type="AlphaFoldDB" id="A0AAN7BJI6"/>
<name>A0AAN7BJI6_9PEZI</name>
<organism evidence="3 4">
    <name type="scientific">Podospora fimiseda</name>
    <dbReference type="NCBI Taxonomy" id="252190"/>
    <lineage>
        <taxon>Eukaryota</taxon>
        <taxon>Fungi</taxon>
        <taxon>Dikarya</taxon>
        <taxon>Ascomycota</taxon>
        <taxon>Pezizomycotina</taxon>
        <taxon>Sordariomycetes</taxon>
        <taxon>Sordariomycetidae</taxon>
        <taxon>Sordariales</taxon>
        <taxon>Podosporaceae</taxon>
        <taxon>Podospora</taxon>
    </lineage>
</organism>
<dbReference type="Proteomes" id="UP001301958">
    <property type="component" value="Unassembled WGS sequence"/>
</dbReference>
<comment type="caution">
    <text evidence="3">The sequence shown here is derived from an EMBL/GenBank/DDBJ whole genome shotgun (WGS) entry which is preliminary data.</text>
</comment>
<sequence length="118" mass="13175">MHACVVVLFYFILFYFCLASFPRSVGDDHRVPGLIEVHYLFSDGWGVRAQFGQLNRGPGRGGKRREQGGADQRERHTSRRRPDAQSVARSLPTLSSHSAKWSSAASAGSRNKNNFLLP</sequence>